<keyword evidence="2" id="KW-1185">Reference proteome</keyword>
<dbReference type="AlphaFoldDB" id="A0A392QSK3"/>
<protein>
    <submittedName>
        <fullName evidence="1">Uncharacterized protein</fullName>
    </submittedName>
</protein>
<comment type="caution">
    <text evidence="1">The sequence shown here is derived from an EMBL/GenBank/DDBJ whole genome shotgun (WGS) entry which is preliminary data.</text>
</comment>
<proteinExistence type="predicted"/>
<organism evidence="1 2">
    <name type="scientific">Trifolium medium</name>
    <dbReference type="NCBI Taxonomy" id="97028"/>
    <lineage>
        <taxon>Eukaryota</taxon>
        <taxon>Viridiplantae</taxon>
        <taxon>Streptophyta</taxon>
        <taxon>Embryophyta</taxon>
        <taxon>Tracheophyta</taxon>
        <taxon>Spermatophyta</taxon>
        <taxon>Magnoliopsida</taxon>
        <taxon>eudicotyledons</taxon>
        <taxon>Gunneridae</taxon>
        <taxon>Pentapetalae</taxon>
        <taxon>rosids</taxon>
        <taxon>fabids</taxon>
        <taxon>Fabales</taxon>
        <taxon>Fabaceae</taxon>
        <taxon>Papilionoideae</taxon>
        <taxon>50 kb inversion clade</taxon>
        <taxon>NPAAA clade</taxon>
        <taxon>Hologalegina</taxon>
        <taxon>IRL clade</taxon>
        <taxon>Trifolieae</taxon>
        <taxon>Trifolium</taxon>
    </lineage>
</organism>
<feature type="non-terminal residue" evidence="1">
    <location>
        <position position="29"/>
    </location>
</feature>
<accession>A0A392QSK3</accession>
<reference evidence="1 2" key="1">
    <citation type="journal article" date="2018" name="Front. Plant Sci.">
        <title>Red Clover (Trifolium pratense) and Zigzag Clover (T. medium) - A Picture of Genomic Similarities and Differences.</title>
        <authorList>
            <person name="Dluhosova J."/>
            <person name="Istvanek J."/>
            <person name="Nedelnik J."/>
            <person name="Repkova J."/>
        </authorList>
    </citation>
    <scope>NUCLEOTIDE SEQUENCE [LARGE SCALE GENOMIC DNA]</scope>
    <source>
        <strain evidence="2">cv. 10/8</strain>
        <tissue evidence="1">Leaf</tissue>
    </source>
</reference>
<dbReference type="Proteomes" id="UP000265520">
    <property type="component" value="Unassembled WGS sequence"/>
</dbReference>
<dbReference type="EMBL" id="LXQA010151979">
    <property type="protein sequence ID" value="MCI26225.1"/>
    <property type="molecule type" value="Genomic_DNA"/>
</dbReference>
<evidence type="ECO:0000313" key="2">
    <source>
        <dbReference type="Proteomes" id="UP000265520"/>
    </source>
</evidence>
<sequence>MSADSVALELEVDWCQEGTMSMVDDQGHL</sequence>
<evidence type="ECO:0000313" key="1">
    <source>
        <dbReference type="EMBL" id="MCI26225.1"/>
    </source>
</evidence>
<name>A0A392QSK3_9FABA</name>